<keyword evidence="2" id="KW-0732">Signal</keyword>
<dbReference type="CDD" id="cd07012">
    <property type="entry name" value="PBP2_Bug_TTT"/>
    <property type="match status" value="1"/>
</dbReference>
<dbReference type="InterPro" id="IPR005064">
    <property type="entry name" value="BUG"/>
</dbReference>
<organism evidence="3 4">
    <name type="scientific">Sinisalibacter aestuarii</name>
    <dbReference type="NCBI Taxonomy" id="2949426"/>
    <lineage>
        <taxon>Bacteria</taxon>
        <taxon>Pseudomonadati</taxon>
        <taxon>Pseudomonadota</taxon>
        <taxon>Alphaproteobacteria</taxon>
        <taxon>Rhodobacterales</taxon>
        <taxon>Roseobacteraceae</taxon>
        <taxon>Sinisalibacter</taxon>
    </lineage>
</organism>
<reference evidence="3" key="1">
    <citation type="journal article" date="2023" name="Int. J. Syst. Evol. Microbiol.">
        <title>Sinisalibacter aestuarii sp. nov., isolated from estuarine sediment of the Arakawa River.</title>
        <authorList>
            <person name="Arafat S.T."/>
            <person name="Hirano S."/>
            <person name="Sato A."/>
            <person name="Takeuchi K."/>
            <person name="Yasuda T."/>
            <person name="Terahara T."/>
            <person name="Hamada M."/>
            <person name="Kobayashi T."/>
        </authorList>
    </citation>
    <scope>NUCLEOTIDE SEQUENCE</scope>
    <source>
        <strain evidence="3">B-399</strain>
    </source>
</reference>
<dbReference type="PIRSF" id="PIRSF017082">
    <property type="entry name" value="YflP"/>
    <property type="match status" value="1"/>
</dbReference>
<dbReference type="RefSeq" id="WP_281840782.1">
    <property type="nucleotide sequence ID" value="NZ_BROH01000001.1"/>
</dbReference>
<accession>A0ABQ5LR01</accession>
<comment type="similarity">
    <text evidence="1">Belongs to the UPF0065 (bug) family.</text>
</comment>
<evidence type="ECO:0000313" key="4">
    <source>
        <dbReference type="Proteomes" id="UP001144205"/>
    </source>
</evidence>
<evidence type="ECO:0000256" key="1">
    <source>
        <dbReference type="ARBA" id="ARBA00006987"/>
    </source>
</evidence>
<protein>
    <recommendedName>
        <fullName evidence="5">Tripartite tricarboxylate transporter substrate binding protein</fullName>
    </recommendedName>
</protein>
<evidence type="ECO:0008006" key="5">
    <source>
        <dbReference type="Google" id="ProtNLM"/>
    </source>
</evidence>
<evidence type="ECO:0000256" key="2">
    <source>
        <dbReference type="SAM" id="SignalP"/>
    </source>
</evidence>
<comment type="caution">
    <text evidence="3">The sequence shown here is derived from an EMBL/GenBank/DDBJ whole genome shotgun (WGS) entry which is preliminary data.</text>
</comment>
<dbReference type="PANTHER" id="PTHR42928">
    <property type="entry name" value="TRICARBOXYLATE-BINDING PROTEIN"/>
    <property type="match status" value="1"/>
</dbReference>
<proteinExistence type="inferred from homology"/>
<keyword evidence="4" id="KW-1185">Reference proteome</keyword>
<dbReference type="SUPFAM" id="SSF53850">
    <property type="entry name" value="Periplasmic binding protein-like II"/>
    <property type="match status" value="1"/>
</dbReference>
<gene>
    <name evidence="3" type="ORF">STA1M1_06990</name>
</gene>
<name>A0ABQ5LR01_9RHOB</name>
<sequence>MIHSIKSLLKATVLGSLVLAAPAMATAEGFPERPMSLIFFFPSGGSGDAQARAAAHGLSEILGGNMVVRNVAGGSGTVGLVGMMEEAADGYTLGYLPEGLATVQPLRNPLPYTFESFDHICKLTFMPVALFGRSDAPYTNLQELADYAKDHELVYGHPGVGTVPHLAMESFMLEAGIQVRSVPFNGDGPGTAALRGGHVDLYVAGSPATNVLSGDDTRVLGVYGNQRLSNVPDVPTAPEQGYETTAGVAFGISGPKGMDPEVRQTLIDACGTLSESPEFIEVVHNLTAVVDYADGQGFEDYLREREGVYRDLLTTMGLIGG</sequence>
<dbReference type="InterPro" id="IPR042100">
    <property type="entry name" value="Bug_dom1"/>
</dbReference>
<dbReference type="PANTHER" id="PTHR42928:SF5">
    <property type="entry name" value="BLR1237 PROTEIN"/>
    <property type="match status" value="1"/>
</dbReference>
<evidence type="ECO:0000313" key="3">
    <source>
        <dbReference type="EMBL" id="GKY86830.1"/>
    </source>
</evidence>
<dbReference type="Gene3D" id="3.40.190.150">
    <property type="entry name" value="Bordetella uptake gene, domain 1"/>
    <property type="match status" value="1"/>
</dbReference>
<feature type="signal peptide" evidence="2">
    <location>
        <begin position="1"/>
        <end position="25"/>
    </location>
</feature>
<dbReference type="EMBL" id="BROH01000001">
    <property type="protein sequence ID" value="GKY86830.1"/>
    <property type="molecule type" value="Genomic_DNA"/>
</dbReference>
<dbReference type="Pfam" id="PF03401">
    <property type="entry name" value="TctC"/>
    <property type="match status" value="1"/>
</dbReference>
<feature type="chain" id="PRO_5045119511" description="Tripartite tricarboxylate transporter substrate binding protein" evidence="2">
    <location>
        <begin position="26"/>
        <end position="321"/>
    </location>
</feature>
<dbReference type="Proteomes" id="UP001144205">
    <property type="component" value="Unassembled WGS sequence"/>
</dbReference>
<dbReference type="Gene3D" id="3.40.190.10">
    <property type="entry name" value="Periplasmic binding protein-like II"/>
    <property type="match status" value="1"/>
</dbReference>